<dbReference type="InterPro" id="IPR028098">
    <property type="entry name" value="Glyco_trans_4-like_N"/>
</dbReference>
<dbReference type="SUPFAM" id="SSF53756">
    <property type="entry name" value="UDP-Glycosyltransferase/glycogen phosphorylase"/>
    <property type="match status" value="1"/>
</dbReference>
<dbReference type="Pfam" id="PF13579">
    <property type="entry name" value="Glyco_trans_4_4"/>
    <property type="match status" value="1"/>
</dbReference>
<dbReference type="STRING" id="595536.GCA_000178815_01205"/>
<organism evidence="2 3">
    <name type="scientific">Methylosinus trichosporium (strain ATCC 35070 / NCIMB 11131 / UNIQEM 75 / OB3b)</name>
    <dbReference type="NCBI Taxonomy" id="595536"/>
    <lineage>
        <taxon>Bacteria</taxon>
        <taxon>Pseudomonadati</taxon>
        <taxon>Pseudomonadota</taxon>
        <taxon>Alphaproteobacteria</taxon>
        <taxon>Hyphomicrobiales</taxon>
        <taxon>Methylocystaceae</taxon>
        <taxon>Methylosinus</taxon>
    </lineage>
</organism>
<dbReference type="EMBL" id="CP023737">
    <property type="protein sequence ID" value="ATQ69900.1"/>
    <property type="molecule type" value="Genomic_DNA"/>
</dbReference>
<name>A0A2D2D4F7_METT3</name>
<evidence type="ECO:0000313" key="3">
    <source>
        <dbReference type="Proteomes" id="UP000230709"/>
    </source>
</evidence>
<reference evidence="3" key="1">
    <citation type="submission" date="2017-10" db="EMBL/GenBank/DDBJ databases">
        <title>Completed PacBio SMRT sequence of Methylosinus trichosporium OB3b reveals presence of a third large plasmid.</title>
        <authorList>
            <person name="Charles T.C."/>
            <person name="Lynch M.D.J."/>
            <person name="Heil J.R."/>
            <person name="Cheng J."/>
        </authorList>
    </citation>
    <scope>NUCLEOTIDE SEQUENCE [LARGE SCALE GENOMIC DNA]</scope>
    <source>
        <strain evidence="3">OB3b</strain>
    </source>
</reference>
<dbReference type="RefSeq" id="WP_003609518.1">
    <property type="nucleotide sequence ID" value="NZ_ADVE02000001.1"/>
</dbReference>
<feature type="domain" description="Glycosyltransferase subfamily 4-like N-terminal" evidence="1">
    <location>
        <begin position="23"/>
        <end position="203"/>
    </location>
</feature>
<dbReference type="AlphaFoldDB" id="A0A2D2D4F7"/>
<dbReference type="Gene3D" id="3.40.50.2000">
    <property type="entry name" value="Glycogen Phosphorylase B"/>
    <property type="match status" value="1"/>
</dbReference>
<accession>A0A2D2D4F7</accession>
<dbReference type="Proteomes" id="UP000230709">
    <property type="component" value="Chromosome"/>
</dbReference>
<dbReference type="KEGG" id="mtw:CQW49_19940"/>
<dbReference type="GO" id="GO:0016757">
    <property type="term" value="F:glycosyltransferase activity"/>
    <property type="evidence" value="ECO:0007669"/>
    <property type="project" value="UniProtKB-ARBA"/>
</dbReference>
<keyword evidence="3" id="KW-1185">Reference proteome</keyword>
<gene>
    <name evidence="2" type="ORF">CQW49_19940</name>
</gene>
<protein>
    <recommendedName>
        <fullName evidence="1">Glycosyltransferase subfamily 4-like N-terminal domain-containing protein</fullName>
    </recommendedName>
</protein>
<evidence type="ECO:0000313" key="2">
    <source>
        <dbReference type="EMBL" id="ATQ69900.1"/>
    </source>
</evidence>
<proteinExistence type="predicted"/>
<evidence type="ECO:0000259" key="1">
    <source>
        <dbReference type="Pfam" id="PF13579"/>
    </source>
</evidence>
<sequence>MTTHRNVIILSPHFPPSTVAGVHRARHLAKHLPAFGWKPVVLCVHERFHAQSLDPELARLVDPSTRVEKVAALPTAMSRRFGVGDIGLRALPQLGAALARLSRDLPARAVVITGSPFYPMLLSAIAKRCGAKVVLDFQDPWVSRWGATQSSWSKAGAAHRLATALEPLALRHADFVTSVSDVQNSEMAERHRWLDATRMAGLPIGGDPEDFVHLRSMAKEAAAPRGEKPIVLSFVGAFMPRSTAPMRALLRGFALLRASEPRLAERLELNFIGTSNSPDDTTGFRVRPLAEVEGVADQVRETPRRLPYLEALAALACSDGLLLVGSDEPHYTASKIYPALMSGRPWLSLFHRSSSANAILRAAGGGVAVDFASDEELVGAPPVIAGALRRLATESDAFGVADPNAYAPYQARAIAGRFAAIFDSLVGERVASPSMELERN</sequence>